<dbReference type="OrthoDB" id="1955171at2"/>
<dbReference type="RefSeq" id="WP_144697789.1">
    <property type="nucleotide sequence ID" value="NZ_VNJJ01000001.1"/>
</dbReference>
<dbReference type="EMBL" id="VNJJ01000001">
    <property type="protein sequence ID" value="TVY04353.1"/>
    <property type="molecule type" value="Genomic_DNA"/>
</dbReference>
<sequence length="64" mass="7264">MAKYGRTKQFAGEIEMVDTSVWACANQGCKCWIREDYSFAENPLCPICESSMVREVRSLPEIQG</sequence>
<dbReference type="Pfam" id="PF14169">
    <property type="entry name" value="YdjO"/>
    <property type="match status" value="1"/>
</dbReference>
<proteinExistence type="predicted"/>
<evidence type="ECO:0000313" key="2">
    <source>
        <dbReference type="Proteomes" id="UP000316330"/>
    </source>
</evidence>
<protein>
    <submittedName>
        <fullName evidence="1">Cold-shock protein</fullName>
    </submittedName>
</protein>
<name>A0A559JWT3_9BACL</name>
<organism evidence="1 2">
    <name type="scientific">Cohnella terricola</name>
    <dbReference type="NCBI Taxonomy" id="1289167"/>
    <lineage>
        <taxon>Bacteria</taxon>
        <taxon>Bacillati</taxon>
        <taxon>Bacillota</taxon>
        <taxon>Bacilli</taxon>
        <taxon>Bacillales</taxon>
        <taxon>Paenibacillaceae</taxon>
        <taxon>Cohnella</taxon>
    </lineage>
</organism>
<dbReference type="AlphaFoldDB" id="A0A559JWT3"/>
<accession>A0A559JWT3</accession>
<reference evidence="1 2" key="1">
    <citation type="submission" date="2019-07" db="EMBL/GenBank/DDBJ databases">
        <authorList>
            <person name="Kim J."/>
        </authorList>
    </citation>
    <scope>NUCLEOTIDE SEQUENCE [LARGE SCALE GENOMIC DNA]</scope>
    <source>
        <strain evidence="1 2">G13</strain>
    </source>
</reference>
<evidence type="ECO:0000313" key="1">
    <source>
        <dbReference type="EMBL" id="TVY04353.1"/>
    </source>
</evidence>
<dbReference type="Proteomes" id="UP000316330">
    <property type="component" value="Unassembled WGS sequence"/>
</dbReference>
<gene>
    <name evidence="1" type="ORF">FPZ45_01830</name>
</gene>
<comment type="caution">
    <text evidence="1">The sequence shown here is derived from an EMBL/GenBank/DDBJ whole genome shotgun (WGS) entry which is preliminary data.</text>
</comment>
<keyword evidence="2" id="KW-1185">Reference proteome</keyword>
<dbReference type="InterPro" id="IPR025916">
    <property type="entry name" value="YdjO"/>
</dbReference>